<protein>
    <submittedName>
        <fullName evidence="1">Uncharacterized protein</fullName>
    </submittedName>
</protein>
<sequence length="414" mass="46983">MAMKEVAMWSLKKARLSQDHPPGSALNLFDEIANASKGKQVVMFLDYDGTLSPIVNDPDRAYMSDEMRTTIRKLAECLPTAIVTGRCLEKVRNFVNLDELYYAGSHGMDIKGPSKGVVYQPAEDYLPMIDKVYWLLVEKTKSTAGANVENNKFCLSVHFRRVDEENWKELAGEVGSVLDDYSKLRVTPGRKVLEIRPTINWDKGKALVFLLESLGYTNCDDVCPVYIGDDRTDEDAFKLKKNSVALDVVNISEEESKTEKLEAFVAAVNNNDRSHFVHVNVPAGSNALYDVLLRNNNSVMNNHKKEDTLWDTCMNNHGMHIQKSVEFDLFNQSRLEHAIAYVEGAEATMNVWDLFIQQTNEFSSSQVWLSGGSSFASVLNSWLGIELRLYLFFEINVMCFKLFRCFVIDINQYV</sequence>
<organism evidence="1 2">
    <name type="scientific">Smallanthus sonchifolius</name>
    <dbReference type="NCBI Taxonomy" id="185202"/>
    <lineage>
        <taxon>Eukaryota</taxon>
        <taxon>Viridiplantae</taxon>
        <taxon>Streptophyta</taxon>
        <taxon>Embryophyta</taxon>
        <taxon>Tracheophyta</taxon>
        <taxon>Spermatophyta</taxon>
        <taxon>Magnoliopsida</taxon>
        <taxon>eudicotyledons</taxon>
        <taxon>Gunneridae</taxon>
        <taxon>Pentapetalae</taxon>
        <taxon>asterids</taxon>
        <taxon>campanulids</taxon>
        <taxon>Asterales</taxon>
        <taxon>Asteraceae</taxon>
        <taxon>Asteroideae</taxon>
        <taxon>Heliantheae alliance</taxon>
        <taxon>Millerieae</taxon>
        <taxon>Smallanthus</taxon>
    </lineage>
</organism>
<proteinExistence type="predicted"/>
<keyword evidence="2" id="KW-1185">Reference proteome</keyword>
<accession>A0ACB9HL16</accession>
<gene>
    <name evidence="1" type="ORF">L1987_38617</name>
</gene>
<comment type="caution">
    <text evidence="1">The sequence shown here is derived from an EMBL/GenBank/DDBJ whole genome shotgun (WGS) entry which is preliminary data.</text>
</comment>
<dbReference type="EMBL" id="CM042029">
    <property type="protein sequence ID" value="KAI3795956.1"/>
    <property type="molecule type" value="Genomic_DNA"/>
</dbReference>
<reference evidence="2" key="1">
    <citation type="journal article" date="2022" name="Mol. Ecol. Resour.">
        <title>The genomes of chicory, endive, great burdock and yacon provide insights into Asteraceae palaeo-polyploidization history and plant inulin production.</title>
        <authorList>
            <person name="Fan W."/>
            <person name="Wang S."/>
            <person name="Wang H."/>
            <person name="Wang A."/>
            <person name="Jiang F."/>
            <person name="Liu H."/>
            <person name="Zhao H."/>
            <person name="Xu D."/>
            <person name="Zhang Y."/>
        </authorList>
    </citation>
    <scope>NUCLEOTIDE SEQUENCE [LARGE SCALE GENOMIC DNA]</scope>
    <source>
        <strain evidence="2">cv. Yunnan</strain>
    </source>
</reference>
<dbReference type="Proteomes" id="UP001056120">
    <property type="component" value="Linkage Group LG12"/>
</dbReference>
<evidence type="ECO:0000313" key="1">
    <source>
        <dbReference type="EMBL" id="KAI3795956.1"/>
    </source>
</evidence>
<name>A0ACB9HL16_9ASTR</name>
<reference evidence="1 2" key="2">
    <citation type="journal article" date="2022" name="Mol. Ecol. Resour.">
        <title>The genomes of chicory, endive, great burdock and yacon provide insights into Asteraceae paleo-polyploidization history and plant inulin production.</title>
        <authorList>
            <person name="Fan W."/>
            <person name="Wang S."/>
            <person name="Wang H."/>
            <person name="Wang A."/>
            <person name="Jiang F."/>
            <person name="Liu H."/>
            <person name="Zhao H."/>
            <person name="Xu D."/>
            <person name="Zhang Y."/>
        </authorList>
    </citation>
    <scope>NUCLEOTIDE SEQUENCE [LARGE SCALE GENOMIC DNA]</scope>
    <source>
        <strain evidence="2">cv. Yunnan</strain>
        <tissue evidence="1">Leaves</tissue>
    </source>
</reference>
<evidence type="ECO:0000313" key="2">
    <source>
        <dbReference type="Proteomes" id="UP001056120"/>
    </source>
</evidence>